<keyword evidence="3" id="KW-1185">Reference proteome</keyword>
<evidence type="ECO:0000313" key="2">
    <source>
        <dbReference type="EMBL" id="TQV81517.1"/>
    </source>
</evidence>
<reference evidence="2 3" key="1">
    <citation type="submission" date="2019-07" db="EMBL/GenBank/DDBJ databases">
        <title>Draft genome for Aliikangiella sp. M105.</title>
        <authorList>
            <person name="Wang G."/>
        </authorList>
    </citation>
    <scope>NUCLEOTIDE SEQUENCE [LARGE SCALE GENOMIC DNA]</scope>
    <source>
        <strain evidence="2 3">M105</strain>
    </source>
</reference>
<name>A0A545TWB8_9GAMM</name>
<dbReference type="AlphaFoldDB" id="A0A545TWB8"/>
<dbReference type="EMBL" id="VIKS01000016">
    <property type="protein sequence ID" value="TQV81517.1"/>
    <property type="molecule type" value="Genomic_DNA"/>
</dbReference>
<keyword evidence="1" id="KW-0472">Membrane</keyword>
<evidence type="ECO:0008006" key="4">
    <source>
        <dbReference type="Google" id="ProtNLM"/>
    </source>
</evidence>
<evidence type="ECO:0000256" key="1">
    <source>
        <dbReference type="SAM" id="Phobius"/>
    </source>
</evidence>
<proteinExistence type="predicted"/>
<dbReference type="OrthoDB" id="8685152at2"/>
<accession>A0A545TWB8</accession>
<feature type="transmembrane region" description="Helical" evidence="1">
    <location>
        <begin position="82"/>
        <end position="103"/>
    </location>
</feature>
<dbReference type="RefSeq" id="WP_142935068.1">
    <property type="nucleotide sequence ID" value="NZ_ML660172.1"/>
</dbReference>
<comment type="caution">
    <text evidence="2">The sequence shown here is derived from an EMBL/GenBank/DDBJ whole genome shotgun (WGS) entry which is preliminary data.</text>
</comment>
<dbReference type="Proteomes" id="UP000315439">
    <property type="component" value="Unassembled WGS sequence"/>
</dbReference>
<keyword evidence="1" id="KW-1133">Transmembrane helix</keyword>
<sequence>MSIISCPSCKKRISSKAKVCSHCNYSLVEGATEDGVTEEQLASRAKLARMKQRYSLQMQAMGGIILFLTGILLWYFLGNRGLSQVSHFIELGIAVIGGAWYLVTRIRLLMFKKTDLS</sequence>
<feature type="transmembrane region" description="Helical" evidence="1">
    <location>
        <begin position="54"/>
        <end position="76"/>
    </location>
</feature>
<protein>
    <recommendedName>
        <fullName evidence="4">Zinc ribbon domain-containing protein</fullName>
    </recommendedName>
</protein>
<organism evidence="2 3">
    <name type="scientific">Aliikangiella coralliicola</name>
    <dbReference type="NCBI Taxonomy" id="2592383"/>
    <lineage>
        <taxon>Bacteria</taxon>
        <taxon>Pseudomonadati</taxon>
        <taxon>Pseudomonadota</taxon>
        <taxon>Gammaproteobacteria</taxon>
        <taxon>Oceanospirillales</taxon>
        <taxon>Pleioneaceae</taxon>
        <taxon>Aliikangiella</taxon>
    </lineage>
</organism>
<gene>
    <name evidence="2" type="ORF">FLL46_25550</name>
</gene>
<evidence type="ECO:0000313" key="3">
    <source>
        <dbReference type="Proteomes" id="UP000315439"/>
    </source>
</evidence>
<keyword evidence="1" id="KW-0812">Transmembrane</keyword>